<dbReference type="SUPFAM" id="SSF53697">
    <property type="entry name" value="SIS domain"/>
    <property type="match status" value="1"/>
</dbReference>
<dbReference type="eggNOG" id="COG0449">
    <property type="taxonomic scope" value="Bacteria"/>
</dbReference>
<feature type="region of interest" description="Disordered" evidence="1">
    <location>
        <begin position="1347"/>
        <end position="1368"/>
    </location>
</feature>
<feature type="region of interest" description="Disordered" evidence="1">
    <location>
        <begin position="63"/>
        <end position="86"/>
    </location>
</feature>
<organism evidence="4 5">
    <name type="scientific">Thiocapsa marina 5811</name>
    <dbReference type="NCBI Taxonomy" id="768671"/>
    <lineage>
        <taxon>Bacteria</taxon>
        <taxon>Pseudomonadati</taxon>
        <taxon>Pseudomonadota</taxon>
        <taxon>Gammaproteobacteria</taxon>
        <taxon>Chromatiales</taxon>
        <taxon>Chromatiaceae</taxon>
        <taxon>Thiocapsa</taxon>
    </lineage>
</organism>
<dbReference type="InterPro" id="IPR017932">
    <property type="entry name" value="GATase_2_dom"/>
</dbReference>
<feature type="transmembrane region" description="Helical" evidence="2">
    <location>
        <begin position="91"/>
        <end position="114"/>
    </location>
</feature>
<feature type="transmembrane region" description="Helical" evidence="2">
    <location>
        <begin position="120"/>
        <end position="144"/>
    </location>
</feature>
<dbReference type="STRING" id="768671.ThimaDRAFT_1463"/>
<feature type="region of interest" description="Disordered" evidence="1">
    <location>
        <begin position="1"/>
        <end position="37"/>
    </location>
</feature>
<dbReference type="EMBL" id="AFWV01000004">
    <property type="protein sequence ID" value="EGV19319.1"/>
    <property type="molecule type" value="Genomic_DNA"/>
</dbReference>
<feature type="domain" description="Glutamine amidotransferase type-2" evidence="3">
    <location>
        <begin position="262"/>
        <end position="657"/>
    </location>
</feature>
<dbReference type="PROSITE" id="PS51278">
    <property type="entry name" value="GATASE_TYPE_2"/>
    <property type="match status" value="1"/>
</dbReference>
<sequence length="1368" mass="148809">MPSKVAPQSHHRPNGPSFNRPEPRMRRGKAGESGADAASAEFGHAFVRSSVMSIAGRANGLPGIGQAPAHAPSGPLPGDQPSTRRHDLGRLLPEIATALIVAAMIVAGGTAAWMDPWLILLLPALIRTALMGSIALHGLGHALAAGPVGIGRFVDYLSALPPCGLLPFGPLFIPGLSHPTRAPQFALGGLSPTRRRWIAFAGPAASLVALCASTAALAAFEISSTPSQWVLLLLVGANAWILLTSWTDYATLISGAGRAVFCGNFGILSKRDPGERGFLPRRFRRLAERLGQATDVRGQQAGGIAVLGAKGRFVGRKIVNGKRGDLTRDLLRAFRRRAAGQRLIGRKPLREIFHLVGHYRYGTSSCPAEIETHWHRWARPRTAPVWSVDGQDLVCRRRVVENLITHNGDFDAWIAPWGRVSNPALGQWLSEVLGESNAARGDSPKIAGMLDLLLTQGRWDASLRLGYALLTGRALPRRDLAALTAIFDEVFTRWAVGLDVAHRDDCARPLVVGCTSLAEVFARNAEATRRLVDALRQASLSVTRDWPDDAKRFRQRIVGRAVHAFFHNDLYTATMLFMERAEGTFGLVTTTSLQPGVVALAAERQPLFIGADPETGMLIYASEAAALTVACGPNPDGTPLPYRYDLSDGDLVLLQVREDTADNSITVMNRHRHEAPTTERITPRSLADTARAEDPHGWIAVSDNPYLETRPTPPGRDRVLDEMTDIPSVLERIRRDWSDPASLNRRTARAFSTRFLDSASHWAEQQQGQAVPSMHSELDLLVLGVENNLYVGERFIEDLRRIFPYLNARAVDSVRYCDDPQRHDVGPTTITLAISHSGQTFNTLDAVRFVQALHAAGKAGPVFVMTGEADTLMGAAVGQGVKADAPWVERALTTGAGWRSAEPATVSAAATHATLTQLMLRLARDALTRSNETVRPFGFAVRNDDLEKLDALDQLTVRRAEAIFGRTTEGWDVETEERAGLKGEGRYLASLLTEPALVFIATAVHLFVMLWLGWNPVLGGDALLRSTVGWSVLDLGSPIGEMILAGLQTAYFLFAAVLFTLILRVLQRRPLWDRVFVGRTLVIGEEPYVKNLLAQYVSKLFSLAYEFAGFVGIHAADSRSGELLHLYGHRITRGLVLFLGLPDGRWPGRERAEAAVCMTSSQARGVRNMGGGALVVGVGHNAVSAAKVDRFVRLGACDHPLGDMPRVLRGGWSELARDLQESRFAAFERLMAGYVIFHTAAACTRDLMNALVPLANLLWTPVFWTVRLLTLGRVRPSFGYWDLARTQSGTRITTTAAPVPAITQNPRDYLTAKERNAAVQTHRLRRLGVVPYASATFAVQVETGTTKRSSAPGSRFATSTVPPIASAS</sequence>
<evidence type="ECO:0000256" key="1">
    <source>
        <dbReference type="SAM" id="MobiDB-lite"/>
    </source>
</evidence>
<reference evidence="4 5" key="1">
    <citation type="submission" date="2011-06" db="EMBL/GenBank/DDBJ databases">
        <title>The draft genome of Thiocapsa marina 5811.</title>
        <authorList>
            <consortium name="US DOE Joint Genome Institute (JGI-PGF)"/>
            <person name="Lucas S."/>
            <person name="Han J."/>
            <person name="Cheng J.-F."/>
            <person name="Goodwin L."/>
            <person name="Pitluck S."/>
            <person name="Peters L."/>
            <person name="Land M.L."/>
            <person name="Hauser L."/>
            <person name="Vogl K."/>
            <person name="Liu Z."/>
            <person name="Imhoff J."/>
            <person name="Thiel V."/>
            <person name="Frigaard N.-U."/>
            <person name="Bryant D."/>
            <person name="Woyke T.J."/>
        </authorList>
    </citation>
    <scope>NUCLEOTIDE SEQUENCE [LARGE SCALE GENOMIC DNA]</scope>
    <source>
        <strain evidence="4 5">5811</strain>
    </source>
</reference>
<keyword evidence="2" id="KW-1133">Transmembrane helix</keyword>
<dbReference type="Gene3D" id="3.40.50.10490">
    <property type="entry name" value="Glucose-6-phosphate isomerase like protein, domain 1"/>
    <property type="match status" value="1"/>
</dbReference>
<feature type="transmembrane region" description="Helical" evidence="2">
    <location>
        <begin position="227"/>
        <end position="243"/>
    </location>
</feature>
<evidence type="ECO:0000313" key="5">
    <source>
        <dbReference type="Proteomes" id="UP000005459"/>
    </source>
</evidence>
<protein>
    <recommendedName>
        <fullName evidence="3">Glutamine amidotransferase type-2 domain-containing protein</fullName>
    </recommendedName>
</protein>
<gene>
    <name evidence="4" type="ORF">ThimaDRAFT_1463</name>
</gene>
<evidence type="ECO:0000259" key="3">
    <source>
        <dbReference type="PROSITE" id="PS51278"/>
    </source>
</evidence>
<dbReference type="InterPro" id="IPR046348">
    <property type="entry name" value="SIS_dom_sf"/>
</dbReference>
<evidence type="ECO:0000256" key="2">
    <source>
        <dbReference type="SAM" id="Phobius"/>
    </source>
</evidence>
<feature type="transmembrane region" description="Helical" evidence="2">
    <location>
        <begin position="996"/>
        <end position="1014"/>
    </location>
</feature>
<accession>F9U961</accession>
<keyword evidence="5" id="KW-1185">Reference proteome</keyword>
<keyword evidence="2" id="KW-0812">Transmembrane</keyword>
<dbReference type="GO" id="GO:0097367">
    <property type="term" value="F:carbohydrate derivative binding"/>
    <property type="evidence" value="ECO:0007669"/>
    <property type="project" value="InterPro"/>
</dbReference>
<feature type="transmembrane region" description="Helical" evidence="2">
    <location>
        <begin position="1042"/>
        <end position="1066"/>
    </location>
</feature>
<name>F9U961_9GAMM</name>
<dbReference type="Proteomes" id="UP000005459">
    <property type="component" value="Unassembled WGS sequence"/>
</dbReference>
<proteinExistence type="predicted"/>
<dbReference type="RefSeq" id="WP_007192340.1">
    <property type="nucleotide sequence ID" value="NZ_AFWV01000004.1"/>
</dbReference>
<dbReference type="OrthoDB" id="567991at2"/>
<keyword evidence="2" id="KW-0472">Membrane</keyword>
<evidence type="ECO:0000313" key="4">
    <source>
        <dbReference type="EMBL" id="EGV19319.1"/>
    </source>
</evidence>
<feature type="transmembrane region" description="Helical" evidence="2">
    <location>
        <begin position="156"/>
        <end position="177"/>
    </location>
</feature>
<dbReference type="GO" id="GO:1901135">
    <property type="term" value="P:carbohydrate derivative metabolic process"/>
    <property type="evidence" value="ECO:0007669"/>
    <property type="project" value="InterPro"/>
</dbReference>
<feature type="transmembrane region" description="Helical" evidence="2">
    <location>
        <begin position="197"/>
        <end position="220"/>
    </location>
</feature>